<protein>
    <submittedName>
        <fullName evidence="1">Uncharacterized protein</fullName>
    </submittedName>
</protein>
<dbReference type="OrthoDB" id="440676at2759"/>
<dbReference type="EMBL" id="JAMYWD010000005">
    <property type="protein sequence ID" value="KAJ4970874.1"/>
    <property type="molecule type" value="Genomic_DNA"/>
</dbReference>
<accession>A0A9Q0QT80</accession>
<organism evidence="1 2">
    <name type="scientific">Protea cynaroides</name>
    <dbReference type="NCBI Taxonomy" id="273540"/>
    <lineage>
        <taxon>Eukaryota</taxon>
        <taxon>Viridiplantae</taxon>
        <taxon>Streptophyta</taxon>
        <taxon>Embryophyta</taxon>
        <taxon>Tracheophyta</taxon>
        <taxon>Spermatophyta</taxon>
        <taxon>Magnoliopsida</taxon>
        <taxon>Proteales</taxon>
        <taxon>Proteaceae</taxon>
        <taxon>Protea</taxon>
    </lineage>
</organism>
<comment type="caution">
    <text evidence="1">The sequence shown here is derived from an EMBL/GenBank/DDBJ whole genome shotgun (WGS) entry which is preliminary data.</text>
</comment>
<gene>
    <name evidence="1" type="ORF">NE237_003973</name>
</gene>
<reference evidence="1" key="1">
    <citation type="journal article" date="2023" name="Plant J.">
        <title>The genome of the king protea, Protea cynaroides.</title>
        <authorList>
            <person name="Chang J."/>
            <person name="Duong T.A."/>
            <person name="Schoeman C."/>
            <person name="Ma X."/>
            <person name="Roodt D."/>
            <person name="Barker N."/>
            <person name="Li Z."/>
            <person name="Van de Peer Y."/>
            <person name="Mizrachi E."/>
        </authorList>
    </citation>
    <scope>NUCLEOTIDE SEQUENCE</scope>
    <source>
        <tissue evidence="1">Young leaves</tissue>
    </source>
</reference>
<dbReference type="Proteomes" id="UP001141806">
    <property type="component" value="Unassembled WGS sequence"/>
</dbReference>
<keyword evidence="2" id="KW-1185">Reference proteome</keyword>
<name>A0A9Q0QT80_9MAGN</name>
<evidence type="ECO:0000313" key="1">
    <source>
        <dbReference type="EMBL" id="KAJ4970874.1"/>
    </source>
</evidence>
<proteinExistence type="predicted"/>
<evidence type="ECO:0000313" key="2">
    <source>
        <dbReference type="Proteomes" id="UP001141806"/>
    </source>
</evidence>
<dbReference type="AlphaFoldDB" id="A0A9Q0QT80"/>
<sequence length="126" mass="14250">MGRWMTETLPLVGGKQIDRFLRSLTLFLQVLVESEQKIFLSFFHLTGMFVLPNEVAKLLPKNQLLPENEWRERSVFSKAVDGFTKRSTALSLTLCSSGGPSTTSSWRIKLSKLINVSPNITSILFM</sequence>